<accession>V6LRE8</accession>
<dbReference type="VEuPathDB" id="GiardiaDB:SS50377_27340"/>
<gene>
    <name evidence="2" type="ORF">SS50377_17038</name>
    <name evidence="3" type="ORF">SS50377_27340</name>
</gene>
<dbReference type="Proteomes" id="UP000018208">
    <property type="component" value="Unassembled WGS sequence"/>
</dbReference>
<reference evidence="2 3" key="1">
    <citation type="journal article" date="2014" name="PLoS Genet.">
        <title>The Genome of Spironucleus salmonicida Highlights a Fish Pathogen Adapted to Fluctuating Environments.</title>
        <authorList>
            <person name="Xu F."/>
            <person name="Jerlstrom-Hultqvist J."/>
            <person name="Einarsson E."/>
            <person name="Astvaldsson A."/>
            <person name="Svard S.G."/>
            <person name="Andersson J.O."/>
        </authorList>
    </citation>
    <scope>NUCLEOTIDE SEQUENCE</scope>
    <source>
        <strain evidence="3">ATCC 50377</strain>
    </source>
</reference>
<organism evidence="2">
    <name type="scientific">Spironucleus salmonicida</name>
    <dbReference type="NCBI Taxonomy" id="348837"/>
    <lineage>
        <taxon>Eukaryota</taxon>
        <taxon>Metamonada</taxon>
        <taxon>Diplomonadida</taxon>
        <taxon>Hexamitidae</taxon>
        <taxon>Hexamitinae</taxon>
        <taxon>Spironucleus</taxon>
    </lineage>
</organism>
<keyword evidence="1" id="KW-0472">Membrane</keyword>
<keyword evidence="1" id="KW-0812">Transmembrane</keyword>
<evidence type="ECO:0000313" key="2">
    <source>
        <dbReference type="EMBL" id="EST43359.1"/>
    </source>
</evidence>
<evidence type="ECO:0000256" key="1">
    <source>
        <dbReference type="SAM" id="Phobius"/>
    </source>
</evidence>
<protein>
    <submittedName>
        <fullName evidence="2">Uncharacterized protein</fullName>
    </submittedName>
</protein>
<reference evidence="3" key="2">
    <citation type="submission" date="2020-12" db="EMBL/GenBank/DDBJ databases">
        <title>New Spironucleus salmonicida genome in near-complete chromosomes.</title>
        <authorList>
            <person name="Xu F."/>
            <person name="Kurt Z."/>
            <person name="Jimenez-Gonzalez A."/>
            <person name="Astvaldsson A."/>
            <person name="Andersson J.O."/>
            <person name="Svard S.G."/>
        </authorList>
    </citation>
    <scope>NUCLEOTIDE SEQUENCE</scope>
    <source>
        <strain evidence="3">ATCC 50377</strain>
    </source>
</reference>
<proteinExistence type="predicted"/>
<dbReference type="EMBL" id="AUWU02000007">
    <property type="protein sequence ID" value="KAH0571046.1"/>
    <property type="molecule type" value="Genomic_DNA"/>
</dbReference>
<name>V6LRE8_9EUKA</name>
<dbReference type="AlphaFoldDB" id="V6LRE8"/>
<evidence type="ECO:0000313" key="4">
    <source>
        <dbReference type="Proteomes" id="UP000018208"/>
    </source>
</evidence>
<sequence length="500" mass="56493">MIIVLQFFQTLLDDCYSDLSLVQYFTNSNQYAVTLISLNNPLCDVMPPGVQVNLTINSPLGSTVPMAVQTLDDFSYENTKTIRFLAVLPTGVTLTQVHISQLDIYTYGHIITIKMRDFLLQRSNLQLCYQRDSRAQVSRDSITVTVNPTGICANQMTLEAPGVDNFLTKIQFNLNGFLGDLDLAGFDYNVSQQTLTFNMNVQQLIVSTPFLYGELVFVSSQSGDSINFQQNIGKINLQTTVDFFTNATVGFWNNKFYLNFEYNKTLYPQYLSTIGYLTTVKLGILLNNTVHQFSLIYDQAITQGQTLEIRCDQQNLETISICSQLVRGQKFDDINVDVLSEDADGSLKSLYKITPQAISTCWTKAAGTVHNTRWLRLTLFQNGKCDFGDAVFLIKNNANEQLLLEAEFNSGLVRIEFSSTHPSFFAHDEYILTMELGWNSYQIVVDDVRRIRFDYTLIIACSFGAGFLALSCYISIIGIVISIQVIKNQKKRKQGRTQNH</sequence>
<feature type="transmembrane region" description="Helical" evidence="1">
    <location>
        <begin position="457"/>
        <end position="486"/>
    </location>
</feature>
<keyword evidence="4" id="KW-1185">Reference proteome</keyword>
<keyword evidence="1" id="KW-1133">Transmembrane helix</keyword>
<evidence type="ECO:0000313" key="3">
    <source>
        <dbReference type="EMBL" id="KAH0571046.1"/>
    </source>
</evidence>
<dbReference type="EMBL" id="KI546139">
    <property type="protein sequence ID" value="EST43359.1"/>
    <property type="molecule type" value="Genomic_DNA"/>
</dbReference>